<sequence length="504" mass="50536">MRPCTLTVFCFGVASGLVALAPAAAMALGGADEGRPPEPAPASAPVSASASAPASAAPTAPEKASEDAGAESAAPVGPSVAAAEPAAREEGADLSVSGTLRPAGPSARGNGEAPGAGAAVRETFDYAVTVTNHGPSDARQVTVTDHLPPSLEFVASRDGCTAAGRTVTCGTLALLPVNRSHTWVITVRLAAGYRGDGSDIVNEAVVGAETSDPDQANNKTSLTGLDIPPSARVADLSLEKTALLGAGRTTVRPGEKFVYLITVHNHGPATARTVRVSDLLRPSLTLLSSPDDCAVPRGEDRLVVCPPQERLESGAKAEFRITVKVKDGAAGEDGADRGGGSGRTCLPIDNVARVTSATFDPDPSDNANRPGTTAPGGGPLCVETGKADHHGGRPDHRPDGHGNGGDREEGRESGHGRGDGHGHGHGSGDGREHGSEQEHGRDGEGSGHGHGGHLADSGSAVPAWLLQAPGGLVAGGAALRAAAARRRRPRSDGGAGEETESAPA</sequence>
<feature type="region of interest" description="Disordered" evidence="1">
    <location>
        <begin position="477"/>
        <end position="504"/>
    </location>
</feature>
<evidence type="ECO:0000256" key="1">
    <source>
        <dbReference type="SAM" id="MobiDB-lite"/>
    </source>
</evidence>
<feature type="compositionally biased region" description="Low complexity" evidence="1">
    <location>
        <begin position="43"/>
        <end position="62"/>
    </location>
</feature>
<dbReference type="InterPro" id="IPR001434">
    <property type="entry name" value="OmcB-like_DUF11"/>
</dbReference>
<dbReference type="RefSeq" id="WP_150492482.1">
    <property type="nucleotide sequence ID" value="NZ_BNBW01000023.1"/>
</dbReference>
<evidence type="ECO:0000259" key="3">
    <source>
        <dbReference type="Pfam" id="PF01345"/>
    </source>
</evidence>
<proteinExistence type="predicted"/>
<dbReference type="Proteomes" id="UP000325563">
    <property type="component" value="Chromosome"/>
</dbReference>
<protein>
    <submittedName>
        <fullName evidence="4">DUF11 domain-containing protein</fullName>
    </submittedName>
</protein>
<keyword evidence="2" id="KW-0732">Signal</keyword>
<dbReference type="EMBL" id="CP023692">
    <property type="protein sequence ID" value="QEV44113.1"/>
    <property type="molecule type" value="Genomic_DNA"/>
</dbReference>
<gene>
    <name evidence="4" type="ORF">CP980_02620</name>
</gene>
<dbReference type="Pfam" id="PF01345">
    <property type="entry name" value="DUF11"/>
    <property type="match status" value="2"/>
</dbReference>
<feature type="domain" description="DUF11" evidence="3">
    <location>
        <begin position="235"/>
        <end position="367"/>
    </location>
</feature>
<feature type="signal peptide" evidence="2">
    <location>
        <begin position="1"/>
        <end position="27"/>
    </location>
</feature>
<name>A0A5J6J1W8_STRVI</name>
<feature type="region of interest" description="Disordered" evidence="1">
    <location>
        <begin position="356"/>
        <end position="457"/>
    </location>
</feature>
<keyword evidence="5" id="KW-1185">Reference proteome</keyword>
<reference evidence="4 5" key="1">
    <citation type="submission" date="2017-09" db="EMBL/GenBank/DDBJ databases">
        <authorList>
            <person name="Lee N."/>
            <person name="Cho B.-K."/>
        </authorList>
    </citation>
    <scope>NUCLEOTIDE SEQUENCE [LARGE SCALE GENOMIC DNA]</scope>
    <source>
        <strain evidence="4 5">ATCC 27476</strain>
    </source>
</reference>
<evidence type="ECO:0000256" key="2">
    <source>
        <dbReference type="SAM" id="SignalP"/>
    </source>
</evidence>
<dbReference type="AlphaFoldDB" id="A0A5J6J1W8"/>
<dbReference type="InterPro" id="IPR047589">
    <property type="entry name" value="DUF11_rpt"/>
</dbReference>
<feature type="region of interest" description="Disordered" evidence="1">
    <location>
        <begin position="30"/>
        <end position="117"/>
    </location>
</feature>
<feature type="domain" description="DUF11" evidence="3">
    <location>
        <begin position="118"/>
        <end position="223"/>
    </location>
</feature>
<accession>A0A5J6J1W8</accession>
<feature type="chain" id="PRO_5023806337" evidence="2">
    <location>
        <begin position="28"/>
        <end position="504"/>
    </location>
</feature>
<dbReference type="NCBIfam" id="TIGR01451">
    <property type="entry name" value="B_ant_repeat"/>
    <property type="match status" value="2"/>
</dbReference>
<feature type="compositionally biased region" description="Acidic residues" evidence="1">
    <location>
        <begin position="495"/>
        <end position="504"/>
    </location>
</feature>
<dbReference type="InterPro" id="IPR051172">
    <property type="entry name" value="Chlamydia_OmcB"/>
</dbReference>
<evidence type="ECO:0000313" key="5">
    <source>
        <dbReference type="Proteomes" id="UP000325563"/>
    </source>
</evidence>
<dbReference type="KEGG" id="svn:CP980_02620"/>
<evidence type="ECO:0000313" key="4">
    <source>
        <dbReference type="EMBL" id="QEV44113.1"/>
    </source>
</evidence>
<feature type="compositionally biased region" description="Low complexity" evidence="1">
    <location>
        <begin position="70"/>
        <end position="85"/>
    </location>
</feature>
<dbReference type="PANTHER" id="PTHR34819">
    <property type="entry name" value="LARGE CYSTEINE-RICH PERIPLASMIC PROTEIN OMCB"/>
    <property type="match status" value="1"/>
</dbReference>
<organism evidence="4 5">
    <name type="scientific">Streptomyces vinaceus</name>
    <dbReference type="NCBI Taxonomy" id="1960"/>
    <lineage>
        <taxon>Bacteria</taxon>
        <taxon>Bacillati</taxon>
        <taxon>Actinomycetota</taxon>
        <taxon>Actinomycetes</taxon>
        <taxon>Kitasatosporales</taxon>
        <taxon>Streptomycetaceae</taxon>
        <taxon>Streptomyces</taxon>
    </lineage>
</organism>
<dbReference type="PANTHER" id="PTHR34819:SF3">
    <property type="entry name" value="CELL SURFACE PROTEIN"/>
    <property type="match status" value="1"/>
</dbReference>
<dbReference type="GeneID" id="95609461"/>
<feature type="compositionally biased region" description="Basic and acidic residues" evidence="1">
    <location>
        <begin position="385"/>
        <end position="447"/>
    </location>
</feature>